<feature type="compositionally biased region" description="Polar residues" evidence="1">
    <location>
        <begin position="9"/>
        <end position="38"/>
    </location>
</feature>
<feature type="compositionally biased region" description="Low complexity" evidence="1">
    <location>
        <begin position="39"/>
        <end position="55"/>
    </location>
</feature>
<sequence length="84" mass="8949">MMKSRTWWPFNTTGRFSTEPAGSSGQAVSCWSGSGTSMARSWAASGAASGRQSSWPGEQNQSQRCTHVPPALWPSPLRNSSAST</sequence>
<gene>
    <name evidence="2" type="ORF">HJG60_015500</name>
</gene>
<evidence type="ECO:0000313" key="3">
    <source>
        <dbReference type="Proteomes" id="UP000664940"/>
    </source>
</evidence>
<reference evidence="2 3" key="1">
    <citation type="journal article" date="2020" name="Nature">
        <title>Six reference-quality genomes reveal evolution of bat adaptations.</title>
        <authorList>
            <person name="Jebb D."/>
            <person name="Huang Z."/>
            <person name="Pippel M."/>
            <person name="Hughes G.M."/>
            <person name="Lavrichenko K."/>
            <person name="Devanna P."/>
            <person name="Winkler S."/>
            <person name="Jermiin L.S."/>
            <person name="Skirmuntt E.C."/>
            <person name="Katzourakis A."/>
            <person name="Burkitt-Gray L."/>
            <person name="Ray D.A."/>
            <person name="Sullivan K.A.M."/>
            <person name="Roscito J.G."/>
            <person name="Kirilenko B.M."/>
            <person name="Davalos L.M."/>
            <person name="Corthals A.P."/>
            <person name="Power M.L."/>
            <person name="Jones G."/>
            <person name="Ransome R.D."/>
            <person name="Dechmann D.K.N."/>
            <person name="Locatelli A.G."/>
            <person name="Puechmaille S.J."/>
            <person name="Fedrigo O."/>
            <person name="Jarvis E.D."/>
            <person name="Hiller M."/>
            <person name="Vernes S.C."/>
            <person name="Myers E.W."/>
            <person name="Teeling E.C."/>
        </authorList>
    </citation>
    <scope>NUCLEOTIDE SEQUENCE [LARGE SCALE GENOMIC DNA]</scope>
    <source>
        <strain evidence="2">Bat1K_MPI-CBG_1</strain>
    </source>
</reference>
<dbReference type="AlphaFoldDB" id="A0A834DT11"/>
<proteinExistence type="predicted"/>
<protein>
    <submittedName>
        <fullName evidence="2">Uncharacterized protein</fullName>
    </submittedName>
</protein>
<feature type="compositionally biased region" description="Polar residues" evidence="1">
    <location>
        <begin position="56"/>
        <end position="65"/>
    </location>
</feature>
<feature type="region of interest" description="Disordered" evidence="1">
    <location>
        <begin position="1"/>
        <end position="84"/>
    </location>
</feature>
<accession>A0A834DT11</accession>
<organism evidence="2 3">
    <name type="scientific">Phyllostomus discolor</name>
    <name type="common">pale spear-nosed bat</name>
    <dbReference type="NCBI Taxonomy" id="89673"/>
    <lineage>
        <taxon>Eukaryota</taxon>
        <taxon>Metazoa</taxon>
        <taxon>Chordata</taxon>
        <taxon>Craniata</taxon>
        <taxon>Vertebrata</taxon>
        <taxon>Euteleostomi</taxon>
        <taxon>Mammalia</taxon>
        <taxon>Eutheria</taxon>
        <taxon>Laurasiatheria</taxon>
        <taxon>Chiroptera</taxon>
        <taxon>Yangochiroptera</taxon>
        <taxon>Phyllostomidae</taxon>
        <taxon>Phyllostominae</taxon>
        <taxon>Phyllostomus</taxon>
    </lineage>
</organism>
<evidence type="ECO:0000256" key="1">
    <source>
        <dbReference type="SAM" id="MobiDB-lite"/>
    </source>
</evidence>
<comment type="caution">
    <text evidence="2">The sequence shown here is derived from an EMBL/GenBank/DDBJ whole genome shotgun (WGS) entry which is preliminary data.</text>
</comment>
<dbReference type="EMBL" id="JABVXQ010000010">
    <property type="protein sequence ID" value="KAF6089002.1"/>
    <property type="molecule type" value="Genomic_DNA"/>
</dbReference>
<dbReference type="Proteomes" id="UP000664940">
    <property type="component" value="Unassembled WGS sequence"/>
</dbReference>
<evidence type="ECO:0000313" key="2">
    <source>
        <dbReference type="EMBL" id="KAF6089002.1"/>
    </source>
</evidence>
<name>A0A834DT11_9CHIR</name>